<dbReference type="KEGG" id="nvi:100121497"/>
<dbReference type="PRINTS" id="PR00450">
    <property type="entry name" value="RECOVERIN"/>
</dbReference>
<reference evidence="7" key="1">
    <citation type="submission" date="2021-01" db="UniProtKB">
        <authorList>
            <consortium name="EnsemblMetazoa"/>
        </authorList>
    </citation>
    <scope>IDENTIFICATION</scope>
</reference>
<dbReference type="SMART" id="SM00054">
    <property type="entry name" value="EFh"/>
    <property type="match status" value="2"/>
</dbReference>
<dbReference type="InterPro" id="IPR002048">
    <property type="entry name" value="EF_hand_dom"/>
</dbReference>
<keyword evidence="3" id="KW-0677">Repeat</keyword>
<dbReference type="Pfam" id="PF13499">
    <property type="entry name" value="EF-hand_7"/>
    <property type="match status" value="1"/>
</dbReference>
<dbReference type="PROSITE" id="PS50222">
    <property type="entry name" value="EF_HAND_2"/>
    <property type="match status" value="2"/>
</dbReference>
<dbReference type="CDD" id="cd00051">
    <property type="entry name" value="EFh"/>
    <property type="match status" value="1"/>
</dbReference>
<dbReference type="RefSeq" id="XP_001605108.2">
    <property type="nucleotide sequence ID" value="XM_001605058.6"/>
</dbReference>
<dbReference type="AlphaFoldDB" id="A0A7M7GA71"/>
<organism evidence="7 8">
    <name type="scientific">Nasonia vitripennis</name>
    <name type="common">Parasitic wasp</name>
    <dbReference type="NCBI Taxonomy" id="7425"/>
    <lineage>
        <taxon>Eukaryota</taxon>
        <taxon>Metazoa</taxon>
        <taxon>Ecdysozoa</taxon>
        <taxon>Arthropoda</taxon>
        <taxon>Hexapoda</taxon>
        <taxon>Insecta</taxon>
        <taxon>Pterygota</taxon>
        <taxon>Neoptera</taxon>
        <taxon>Endopterygota</taxon>
        <taxon>Hymenoptera</taxon>
        <taxon>Apocrita</taxon>
        <taxon>Proctotrupomorpha</taxon>
        <taxon>Chalcidoidea</taxon>
        <taxon>Pteromalidae</taxon>
        <taxon>Pteromalinae</taxon>
        <taxon>Nasonia</taxon>
    </lineage>
</organism>
<protein>
    <recommendedName>
        <fullName evidence="6">EF-hand domain-containing protein</fullName>
    </recommendedName>
</protein>
<dbReference type="InterPro" id="IPR028846">
    <property type="entry name" value="Recoverin"/>
</dbReference>
<feature type="region of interest" description="Disordered" evidence="5">
    <location>
        <begin position="1"/>
        <end position="28"/>
    </location>
</feature>
<dbReference type="GO" id="GO:0005509">
    <property type="term" value="F:calcium ion binding"/>
    <property type="evidence" value="ECO:0007669"/>
    <property type="project" value="InterPro"/>
</dbReference>
<evidence type="ECO:0000256" key="3">
    <source>
        <dbReference type="ARBA" id="ARBA00022737"/>
    </source>
</evidence>
<evidence type="ECO:0000313" key="8">
    <source>
        <dbReference type="Proteomes" id="UP000002358"/>
    </source>
</evidence>
<name>A0A7M7GA71_NASVI</name>
<sequence>MYSVHVTTGSRGGSSGDRRGSCSTTPDSEIVYRHRPKDSIPLRVFNYIKQQFQPEPVQEAEIEDLGGVLGGSGTVGVGIRHRPEELATLAAKTRFTRKEIQMIYRGFKQECPTGYVDEDAFKHIFSQFFPQGDASQYAHYVFNTIKQKQTTGKINFEEFLTILSNISRGSVEEKLQWVFGLYDLDGDGLISKEEMLDVVGSIYEMLGRYTTPHIAEPHQAAREHVDRIFHLIDANKDGFVTIDELVQWCSKDEHLLRSFDTLDTVL</sequence>
<dbReference type="PANTHER" id="PTHR23055">
    <property type="entry name" value="CALCIUM BINDING PROTEINS"/>
    <property type="match status" value="1"/>
</dbReference>
<dbReference type="PROSITE" id="PS00018">
    <property type="entry name" value="EF_HAND_1"/>
    <property type="match status" value="2"/>
</dbReference>
<dbReference type="OrthoDB" id="191686at2759"/>
<keyword evidence="4" id="KW-0106">Calcium</keyword>
<evidence type="ECO:0000256" key="2">
    <source>
        <dbReference type="ARBA" id="ARBA00022723"/>
    </source>
</evidence>
<dbReference type="InParanoid" id="A0A7M7GA71"/>
<keyword evidence="8" id="KW-1185">Reference proteome</keyword>
<dbReference type="InterPro" id="IPR011992">
    <property type="entry name" value="EF-hand-dom_pair"/>
</dbReference>
<dbReference type="Gene3D" id="1.10.238.10">
    <property type="entry name" value="EF-hand"/>
    <property type="match status" value="1"/>
</dbReference>
<dbReference type="InterPro" id="IPR018247">
    <property type="entry name" value="EF_Hand_1_Ca_BS"/>
</dbReference>
<comment type="similarity">
    <text evidence="1">Belongs to the recoverin family.</text>
</comment>
<evidence type="ECO:0000256" key="1">
    <source>
        <dbReference type="ARBA" id="ARBA00006049"/>
    </source>
</evidence>
<feature type="domain" description="EF-hand" evidence="6">
    <location>
        <begin position="170"/>
        <end position="205"/>
    </location>
</feature>
<proteinExistence type="inferred from homology"/>
<dbReference type="GeneID" id="100121497"/>
<feature type="domain" description="EF-hand" evidence="6">
    <location>
        <begin position="220"/>
        <end position="255"/>
    </location>
</feature>
<evidence type="ECO:0000259" key="6">
    <source>
        <dbReference type="PROSITE" id="PS50222"/>
    </source>
</evidence>
<accession>A0A7M7GA71</accession>
<dbReference type="SUPFAM" id="SSF47473">
    <property type="entry name" value="EF-hand"/>
    <property type="match status" value="1"/>
</dbReference>
<dbReference type="SMR" id="A0A7M7GA71"/>
<evidence type="ECO:0000256" key="4">
    <source>
        <dbReference type="ARBA" id="ARBA00022837"/>
    </source>
</evidence>
<dbReference type="EnsemblMetazoa" id="XM_001605058">
    <property type="protein sequence ID" value="XP_001605108"/>
    <property type="gene ID" value="LOC100121497"/>
</dbReference>
<evidence type="ECO:0000313" key="7">
    <source>
        <dbReference type="EnsemblMetazoa" id="XP_001605108"/>
    </source>
</evidence>
<dbReference type="FunFam" id="1.10.238.10:FF:000009">
    <property type="entry name" value="Visinin-like protein 1"/>
    <property type="match status" value="1"/>
</dbReference>
<keyword evidence="2" id="KW-0479">Metal-binding</keyword>
<dbReference type="PANTHER" id="PTHR23055:SF185">
    <property type="entry name" value="NEUROCALCIN HOMOLOG-LIKE PROTEIN"/>
    <property type="match status" value="1"/>
</dbReference>
<evidence type="ECO:0000256" key="5">
    <source>
        <dbReference type="SAM" id="MobiDB-lite"/>
    </source>
</evidence>
<dbReference type="Proteomes" id="UP000002358">
    <property type="component" value="Chromosome 5"/>
</dbReference>